<comment type="caution">
    <text evidence="1">The sequence shown here is derived from an EMBL/GenBank/DDBJ whole genome shotgun (WGS) entry which is preliminary data.</text>
</comment>
<protein>
    <submittedName>
        <fullName evidence="1">Uncharacterized protein</fullName>
    </submittedName>
</protein>
<reference evidence="1" key="2">
    <citation type="journal article" date="2024" name="Plant">
        <title>Genomic evolution and insights into agronomic trait innovations of Sesamum species.</title>
        <authorList>
            <person name="Miao H."/>
            <person name="Wang L."/>
            <person name="Qu L."/>
            <person name="Liu H."/>
            <person name="Sun Y."/>
            <person name="Le M."/>
            <person name="Wang Q."/>
            <person name="Wei S."/>
            <person name="Zheng Y."/>
            <person name="Lin W."/>
            <person name="Duan Y."/>
            <person name="Cao H."/>
            <person name="Xiong S."/>
            <person name="Wang X."/>
            <person name="Wei L."/>
            <person name="Li C."/>
            <person name="Ma Q."/>
            <person name="Ju M."/>
            <person name="Zhao R."/>
            <person name="Li G."/>
            <person name="Mu C."/>
            <person name="Tian Q."/>
            <person name="Mei H."/>
            <person name="Zhang T."/>
            <person name="Gao T."/>
            <person name="Zhang H."/>
        </authorList>
    </citation>
    <scope>NUCLEOTIDE SEQUENCE</scope>
    <source>
        <strain evidence="1">KEN1</strain>
    </source>
</reference>
<accession>A0AAW2TLA5</accession>
<evidence type="ECO:0000313" key="1">
    <source>
        <dbReference type="EMBL" id="KAL0405605.1"/>
    </source>
</evidence>
<reference evidence="1" key="1">
    <citation type="submission" date="2020-06" db="EMBL/GenBank/DDBJ databases">
        <authorList>
            <person name="Li T."/>
            <person name="Hu X."/>
            <person name="Zhang T."/>
            <person name="Song X."/>
            <person name="Zhang H."/>
            <person name="Dai N."/>
            <person name="Sheng W."/>
            <person name="Hou X."/>
            <person name="Wei L."/>
        </authorList>
    </citation>
    <scope>NUCLEOTIDE SEQUENCE</scope>
    <source>
        <strain evidence="1">KEN1</strain>
        <tissue evidence="1">Leaf</tissue>
    </source>
</reference>
<proteinExistence type="predicted"/>
<dbReference type="EMBL" id="JACGWN010000014">
    <property type="protein sequence ID" value="KAL0405605.1"/>
    <property type="molecule type" value="Genomic_DNA"/>
</dbReference>
<dbReference type="PANTHER" id="PTHR34222:SF99">
    <property type="entry name" value="PROTEIN, PUTATIVE-RELATED"/>
    <property type="match status" value="1"/>
</dbReference>
<organism evidence="1">
    <name type="scientific">Sesamum latifolium</name>
    <dbReference type="NCBI Taxonomy" id="2727402"/>
    <lineage>
        <taxon>Eukaryota</taxon>
        <taxon>Viridiplantae</taxon>
        <taxon>Streptophyta</taxon>
        <taxon>Embryophyta</taxon>
        <taxon>Tracheophyta</taxon>
        <taxon>Spermatophyta</taxon>
        <taxon>Magnoliopsida</taxon>
        <taxon>eudicotyledons</taxon>
        <taxon>Gunneridae</taxon>
        <taxon>Pentapetalae</taxon>
        <taxon>asterids</taxon>
        <taxon>lamiids</taxon>
        <taxon>Lamiales</taxon>
        <taxon>Pedaliaceae</taxon>
        <taxon>Sesamum</taxon>
    </lineage>
</organism>
<gene>
    <name evidence="1" type="ORF">Slati_3874400</name>
</gene>
<sequence length="168" mass="19561">MLWDELECIDSTPDSECSSQRTLEKKIASNQPMQFLMGLNDSFDVICNQILVLDLLSLIDKAYSLVSELRARRRDRINKEEANINAILLAQNADFKKGAKIFQRRKPFVDKKSLVYKNCDKPGHSRDTCFKLHGYPECFKEYSEQRKRTVGYVKAFFQYVVKSLSYIN</sequence>
<dbReference type="PANTHER" id="PTHR34222">
    <property type="entry name" value="GAG_PRE-INTEGRS DOMAIN-CONTAINING PROTEIN"/>
    <property type="match status" value="1"/>
</dbReference>
<name>A0AAW2TLA5_9LAMI</name>
<dbReference type="AlphaFoldDB" id="A0AAW2TLA5"/>